<gene>
    <name evidence="2" type="ORF">B296_00058165</name>
</gene>
<feature type="compositionally biased region" description="Basic and acidic residues" evidence="1">
    <location>
        <begin position="114"/>
        <end position="127"/>
    </location>
</feature>
<evidence type="ECO:0000313" key="2">
    <source>
        <dbReference type="EMBL" id="RRT38209.1"/>
    </source>
</evidence>
<evidence type="ECO:0000256" key="1">
    <source>
        <dbReference type="SAM" id="MobiDB-lite"/>
    </source>
</evidence>
<dbReference type="Proteomes" id="UP000287651">
    <property type="component" value="Unassembled WGS sequence"/>
</dbReference>
<sequence>MVVGIDAGCCNLGDGKMVQLRLGSSERWRRLVRCRKGELSSNNTASASGERAGRRQLHRRFGAIATAGGEEELASDKCNRGSCGGGGESNWCNRGGRCCARPRATTTTNSSDVVGDRGERGAGRRRGEAGELLAEEVTTTTASAIDSIMSGACLSLERETCTDEERVAFGAEDVPQPTYILTRCQGNRCVVNHDEDLTTVDFDRGDTATAGAIDRSEGQREKPNAIVVVHEKDDLVQKDASVEE</sequence>
<proteinExistence type="predicted"/>
<feature type="region of interest" description="Disordered" evidence="1">
    <location>
        <begin position="104"/>
        <end position="127"/>
    </location>
</feature>
<accession>A0A426XFF4</accession>
<name>A0A426XFF4_ENSVE</name>
<evidence type="ECO:0000313" key="3">
    <source>
        <dbReference type="Proteomes" id="UP000287651"/>
    </source>
</evidence>
<protein>
    <submittedName>
        <fullName evidence="2">Uncharacterized protein</fullName>
    </submittedName>
</protein>
<dbReference type="EMBL" id="AMZH03021425">
    <property type="protein sequence ID" value="RRT38209.1"/>
    <property type="molecule type" value="Genomic_DNA"/>
</dbReference>
<organism evidence="2 3">
    <name type="scientific">Ensete ventricosum</name>
    <name type="common">Abyssinian banana</name>
    <name type="synonym">Musa ensete</name>
    <dbReference type="NCBI Taxonomy" id="4639"/>
    <lineage>
        <taxon>Eukaryota</taxon>
        <taxon>Viridiplantae</taxon>
        <taxon>Streptophyta</taxon>
        <taxon>Embryophyta</taxon>
        <taxon>Tracheophyta</taxon>
        <taxon>Spermatophyta</taxon>
        <taxon>Magnoliopsida</taxon>
        <taxon>Liliopsida</taxon>
        <taxon>Zingiberales</taxon>
        <taxon>Musaceae</taxon>
        <taxon>Ensete</taxon>
    </lineage>
</organism>
<comment type="caution">
    <text evidence="2">The sequence shown here is derived from an EMBL/GenBank/DDBJ whole genome shotgun (WGS) entry which is preliminary data.</text>
</comment>
<reference evidence="2 3" key="1">
    <citation type="journal article" date="2014" name="Agronomy (Basel)">
        <title>A Draft Genome Sequence for Ensete ventricosum, the Drought-Tolerant Tree Against Hunger.</title>
        <authorList>
            <person name="Harrison J."/>
            <person name="Moore K.A."/>
            <person name="Paszkiewicz K."/>
            <person name="Jones T."/>
            <person name="Grant M."/>
            <person name="Ambacheew D."/>
            <person name="Muzemil S."/>
            <person name="Studholme D.J."/>
        </authorList>
    </citation>
    <scope>NUCLEOTIDE SEQUENCE [LARGE SCALE GENOMIC DNA]</scope>
</reference>
<dbReference type="AlphaFoldDB" id="A0A426XFF4"/>